<keyword evidence="7" id="KW-1185">Reference proteome</keyword>
<comment type="caution">
    <text evidence="6">The sequence shown here is derived from an EMBL/GenBank/DDBJ whole genome shotgun (WGS) entry which is preliminary data.</text>
</comment>
<dbReference type="Proteomes" id="UP000288794">
    <property type="component" value="Unassembled WGS sequence"/>
</dbReference>
<dbReference type="GO" id="GO:0044781">
    <property type="term" value="P:bacterial-type flagellum organization"/>
    <property type="evidence" value="ECO:0007669"/>
    <property type="project" value="UniProtKB-KW"/>
</dbReference>
<evidence type="ECO:0000256" key="4">
    <source>
        <dbReference type="ARBA" id="ARBA00023186"/>
    </source>
</evidence>
<evidence type="ECO:0000313" key="6">
    <source>
        <dbReference type="EMBL" id="RWR03901.1"/>
    </source>
</evidence>
<name>A0A443IIR6_9GAMM</name>
<dbReference type="EMBL" id="JMEE01000001">
    <property type="protein sequence ID" value="RWR03901.1"/>
    <property type="molecule type" value="Genomic_DNA"/>
</dbReference>
<protein>
    <recommendedName>
        <fullName evidence="5">Flagellar protein FliT</fullName>
    </recommendedName>
</protein>
<evidence type="ECO:0000256" key="5">
    <source>
        <dbReference type="ARBA" id="ARBA00093797"/>
    </source>
</evidence>
<keyword evidence="6" id="KW-0966">Cell projection</keyword>
<gene>
    <name evidence="6" type="ORF">ED28_02625</name>
</gene>
<organism evidence="6 7">
    <name type="scientific">[Pantoea] beijingensis</name>
    <dbReference type="NCBI Taxonomy" id="1324864"/>
    <lineage>
        <taxon>Bacteria</taxon>
        <taxon>Pseudomonadati</taxon>
        <taxon>Pseudomonadota</taxon>
        <taxon>Gammaproteobacteria</taxon>
        <taxon>Enterobacterales</taxon>
        <taxon>Erwiniaceae</taxon>
        <taxon>Erwinia</taxon>
    </lineage>
</organism>
<sequence>MDAAPHLLVIYQQLLVLSQTMLRLAAENKWDELIDMEVHYISAVETLSDVTQQHPVSLHTQEQLRPVLRHILDNEAEVKRLLQLRMDELVSLIGHSNRHKAMNSAYGELSGTVLYPSE</sequence>
<dbReference type="AlphaFoldDB" id="A0A443IIR6"/>
<evidence type="ECO:0000256" key="1">
    <source>
        <dbReference type="ARBA" id="ARBA00004514"/>
    </source>
</evidence>
<evidence type="ECO:0000313" key="7">
    <source>
        <dbReference type="Proteomes" id="UP000288794"/>
    </source>
</evidence>
<dbReference type="InterPro" id="IPR008622">
    <property type="entry name" value="FliT"/>
</dbReference>
<keyword evidence="3" id="KW-1005">Bacterial flagellum biogenesis</keyword>
<evidence type="ECO:0000256" key="2">
    <source>
        <dbReference type="ARBA" id="ARBA00022490"/>
    </source>
</evidence>
<dbReference type="NCBIfam" id="NF007836">
    <property type="entry name" value="PRK10548.1"/>
    <property type="match status" value="1"/>
</dbReference>
<dbReference type="RefSeq" id="WP_128174944.1">
    <property type="nucleotide sequence ID" value="NZ_CP071409.1"/>
</dbReference>
<keyword evidence="4" id="KW-0143">Chaperone</keyword>
<comment type="subcellular location">
    <subcellularLocation>
        <location evidence="1">Cytoplasm</location>
        <location evidence="1">Cytosol</location>
    </subcellularLocation>
</comment>
<dbReference type="Gene3D" id="1.20.58.380">
    <property type="entry name" value="Flagellar protein flit"/>
    <property type="match status" value="1"/>
</dbReference>
<accession>A0A443IIR6</accession>
<keyword evidence="6" id="KW-0969">Cilium</keyword>
<dbReference type="Pfam" id="PF05400">
    <property type="entry name" value="FliT"/>
    <property type="match status" value="1"/>
</dbReference>
<reference evidence="6 7" key="1">
    <citation type="submission" date="2014-04" db="EMBL/GenBank/DDBJ databases">
        <title>Draft genome sequence of Pantoea beijingensis strain LMG 27579, an emerging pathogen to Pleurotus eryngii with potential industrial application.</title>
        <authorList>
            <person name="Xu F."/>
            <person name="Liu Y."/>
            <person name="Wang S."/>
            <person name="Yin Y."/>
            <person name="Ma Y."/>
            <person name="Zhao S."/>
            <person name="Rong C."/>
        </authorList>
    </citation>
    <scope>NUCLEOTIDE SEQUENCE [LARGE SCALE GENOMIC DNA]</scope>
    <source>
        <strain evidence="6 7">LMG 27579</strain>
    </source>
</reference>
<evidence type="ECO:0000256" key="3">
    <source>
        <dbReference type="ARBA" id="ARBA00022795"/>
    </source>
</evidence>
<proteinExistence type="predicted"/>
<keyword evidence="2" id="KW-0963">Cytoplasm</keyword>
<keyword evidence="6" id="KW-0282">Flagellum</keyword>